<sequence>MVLLERKKKRQCILGLHLGWPESTALASFYVTELKNDLVVRRYACSFSAFLKTVIPGNTQ</sequence>
<name>A0A2P2KRB6_RHIMU</name>
<reference evidence="1" key="1">
    <citation type="submission" date="2018-02" db="EMBL/GenBank/DDBJ databases">
        <title>Rhizophora mucronata_Transcriptome.</title>
        <authorList>
            <person name="Meera S.P."/>
            <person name="Sreeshan A."/>
            <person name="Augustine A."/>
        </authorList>
    </citation>
    <scope>NUCLEOTIDE SEQUENCE</scope>
    <source>
        <tissue evidence="1">Leaf</tissue>
    </source>
</reference>
<protein>
    <submittedName>
        <fullName evidence="1">Protein AFR</fullName>
    </submittedName>
</protein>
<accession>A0A2P2KRB6</accession>
<dbReference type="EMBL" id="GGEC01027789">
    <property type="protein sequence ID" value="MBX08273.1"/>
    <property type="molecule type" value="Transcribed_RNA"/>
</dbReference>
<proteinExistence type="predicted"/>
<organism evidence="1">
    <name type="scientific">Rhizophora mucronata</name>
    <name type="common">Asiatic mangrove</name>
    <dbReference type="NCBI Taxonomy" id="61149"/>
    <lineage>
        <taxon>Eukaryota</taxon>
        <taxon>Viridiplantae</taxon>
        <taxon>Streptophyta</taxon>
        <taxon>Embryophyta</taxon>
        <taxon>Tracheophyta</taxon>
        <taxon>Spermatophyta</taxon>
        <taxon>Magnoliopsida</taxon>
        <taxon>eudicotyledons</taxon>
        <taxon>Gunneridae</taxon>
        <taxon>Pentapetalae</taxon>
        <taxon>rosids</taxon>
        <taxon>fabids</taxon>
        <taxon>Malpighiales</taxon>
        <taxon>Rhizophoraceae</taxon>
        <taxon>Rhizophora</taxon>
    </lineage>
</organism>
<dbReference type="AlphaFoldDB" id="A0A2P2KRB6"/>
<evidence type="ECO:0000313" key="1">
    <source>
        <dbReference type="EMBL" id="MBX08273.1"/>
    </source>
</evidence>